<comment type="caution">
    <text evidence="4">The sequence shown here is derived from an EMBL/GenBank/DDBJ whole genome shotgun (WGS) entry which is preliminary data.</text>
</comment>
<dbReference type="EMBL" id="VFPQ01000001">
    <property type="protein sequence ID" value="TQM75244.1"/>
    <property type="molecule type" value="Genomic_DNA"/>
</dbReference>
<evidence type="ECO:0000259" key="3">
    <source>
        <dbReference type="Pfam" id="PF06259"/>
    </source>
</evidence>
<evidence type="ECO:0000313" key="5">
    <source>
        <dbReference type="Proteomes" id="UP000319213"/>
    </source>
</evidence>
<dbReference type="Gene3D" id="3.40.50.1820">
    <property type="entry name" value="alpha/beta hydrolase"/>
    <property type="match status" value="1"/>
</dbReference>
<gene>
    <name evidence="4" type="ORF">FHX40_1946</name>
</gene>
<feature type="coiled-coil region" evidence="1">
    <location>
        <begin position="264"/>
        <end position="305"/>
    </location>
</feature>
<dbReference type="InterPro" id="IPR029058">
    <property type="entry name" value="AB_hydrolase_fold"/>
</dbReference>
<protein>
    <submittedName>
        <fullName evidence="4">Alpha/beta hydrolase family protein</fullName>
    </submittedName>
</protein>
<sequence length="624" mass="65258">MTQELEAGLSRIVKLAEEHAYALDNPARAMAANAWVGGGAPVFAQALEGRRTGLQQAFTAAAEAVAEQIRRLGGQASAPRFVSHISVASAVPGRFSGMDVGVMTRLVADLDRAARELPRAGQRLVEELTALSVVATPGRQVAEAGLWAQQQVTDLRRRLAVLQREHPDGTASRASAAFGLFGGHAPDPDGVGALTAAAATGDRAALGRLLELQATGKDATLAFRLNAWWRGLDEQARDRLIATAPDLIGRLNGLPSAVRDQANRRHLEAQRQAITAELARLRASAADAEARIAELELKMRQIAAVDRALALGGRGNRPPALLLDLYLGKDGKAAISYGDPDEADNVVAYVPGTGTTLEGFAGDALRAVTLWDEADRLVERGKKIASIAWLGYDAPQWDKTHYIDRTVVNQNAAKAGVPALVSFTDGLHAAHKAAAGVRLTVLGHSYGSTLAGLAAQARPKTFADQLIAVGSPGLAAATARDLGVGSVWVGEAPNDPVGDVGSLPLEPTGTFDPLTGLPEWGGPLGPDPSHPRFGANQFYVEDTGDPAYTFKAHSSYWDIDPATLTPSASLRNIARLVNGQYDRLVPFPKPSAPPPTVTPSPTPAPSPAPAPSATPTPSPTPAGG</sequence>
<dbReference type="Pfam" id="PF06259">
    <property type="entry name" value="Abhydrolase_8"/>
    <property type="match status" value="1"/>
</dbReference>
<proteinExistence type="predicted"/>
<keyword evidence="4" id="KW-0378">Hydrolase</keyword>
<name>A0A543IXE1_9ACTN</name>
<keyword evidence="1" id="KW-0175">Coiled coil</keyword>
<dbReference type="InterPro" id="IPR010427">
    <property type="entry name" value="DUF1023"/>
</dbReference>
<dbReference type="AlphaFoldDB" id="A0A543IXE1"/>
<feature type="compositionally biased region" description="Pro residues" evidence="2">
    <location>
        <begin position="587"/>
        <end position="624"/>
    </location>
</feature>
<evidence type="ECO:0000256" key="2">
    <source>
        <dbReference type="SAM" id="MobiDB-lite"/>
    </source>
</evidence>
<accession>A0A543IXE1</accession>
<organism evidence="4 5">
    <name type="scientific">Thermopolyspora flexuosa</name>
    <dbReference type="NCBI Taxonomy" id="103836"/>
    <lineage>
        <taxon>Bacteria</taxon>
        <taxon>Bacillati</taxon>
        <taxon>Actinomycetota</taxon>
        <taxon>Actinomycetes</taxon>
        <taxon>Streptosporangiales</taxon>
        <taxon>Streptosporangiaceae</taxon>
        <taxon>Thermopolyspora</taxon>
    </lineage>
</organism>
<dbReference type="SUPFAM" id="SSF53474">
    <property type="entry name" value="alpha/beta-Hydrolases"/>
    <property type="match status" value="1"/>
</dbReference>
<reference evidence="4 5" key="1">
    <citation type="submission" date="2019-06" db="EMBL/GenBank/DDBJ databases">
        <title>Sequencing the genomes of 1000 actinobacteria strains.</title>
        <authorList>
            <person name="Klenk H.-P."/>
        </authorList>
    </citation>
    <scope>NUCLEOTIDE SEQUENCE [LARGE SCALE GENOMIC DNA]</scope>
    <source>
        <strain evidence="4 5">DSM 43186</strain>
    </source>
</reference>
<feature type="domain" description="DUF1023" evidence="3">
    <location>
        <begin position="330"/>
        <end position="502"/>
    </location>
</feature>
<feature type="region of interest" description="Disordered" evidence="2">
    <location>
        <begin position="585"/>
        <end position="624"/>
    </location>
</feature>
<dbReference type="Proteomes" id="UP000319213">
    <property type="component" value="Unassembled WGS sequence"/>
</dbReference>
<evidence type="ECO:0000256" key="1">
    <source>
        <dbReference type="SAM" id="Coils"/>
    </source>
</evidence>
<dbReference type="GO" id="GO:0016787">
    <property type="term" value="F:hydrolase activity"/>
    <property type="evidence" value="ECO:0007669"/>
    <property type="project" value="UniProtKB-KW"/>
</dbReference>
<keyword evidence="5" id="KW-1185">Reference proteome</keyword>
<evidence type="ECO:0000313" key="4">
    <source>
        <dbReference type="EMBL" id="TQM75244.1"/>
    </source>
</evidence>